<comment type="caution">
    <text evidence="1">The sequence shown here is derived from an EMBL/GenBank/DDBJ whole genome shotgun (WGS) entry which is preliminary data.</text>
</comment>
<keyword evidence="1" id="KW-0378">Hydrolase</keyword>
<evidence type="ECO:0000313" key="1">
    <source>
        <dbReference type="EMBL" id="MBU4680916.1"/>
    </source>
</evidence>
<sequence length="219" mass="23122">MNTLLAGVTLLILGDSHVAFKDSLLSVLPEAYESMGAKVVTYGVCSSSPAGWVKGPKDTGCGGVVRNGTGPIADPSAATFPFPDVASLIDKWQPTAVMFIYGDTIGSYTADPFPADWIENQVKPVAALAGAKTKCLWVGPTWGTFNPRYGKTEETTKRITGFLSSHVQPCVYIDSTSFMQNKAVETVDGLHLTPKSYKAWGAGIVDATLPLLSGNGSKS</sequence>
<reference evidence="2" key="2">
    <citation type="submission" date="2023-07" db="EMBL/GenBank/DDBJ databases">
        <title>Cedecea davisae an AmpC producer and its therapeutic implications.</title>
        <authorList>
            <person name="Notter J."/>
        </authorList>
    </citation>
    <scope>NUCLEOTIDE SEQUENCE [LARGE SCALE GENOMIC DNA]</scope>
    <source>
        <strain evidence="2">1</strain>
    </source>
</reference>
<dbReference type="GO" id="GO:0016787">
    <property type="term" value="F:hydrolase activity"/>
    <property type="evidence" value="ECO:0007669"/>
    <property type="project" value="UniProtKB-KW"/>
</dbReference>
<dbReference type="EMBL" id="JAGRYU010000004">
    <property type="protein sequence ID" value="MBU4680916.1"/>
    <property type="molecule type" value="Genomic_DNA"/>
</dbReference>
<evidence type="ECO:0000313" key="2">
    <source>
        <dbReference type="Proteomes" id="UP000686327"/>
    </source>
</evidence>
<reference evidence="1 2" key="1">
    <citation type="submission" date="2021-04" db="EMBL/GenBank/DDBJ databases">
        <authorList>
            <person name="Seiffert S.N."/>
        </authorList>
    </citation>
    <scope>NUCLEOTIDE SEQUENCE [LARGE SCALE GENOMIC DNA]</scope>
    <source>
        <strain evidence="1 2">1</strain>
    </source>
</reference>
<accession>A0ABS6DCI4</accession>
<gene>
    <name evidence="1" type="ORF">KC222_02665</name>
</gene>
<proteinExistence type="predicted"/>
<protein>
    <submittedName>
        <fullName evidence="1">SGNH/GDSL hydrolase family protein</fullName>
    </submittedName>
</protein>
<name>A0ABS6DCI4_9ENTR</name>
<keyword evidence="2" id="KW-1185">Reference proteome</keyword>
<dbReference type="RefSeq" id="WP_216374513.1">
    <property type="nucleotide sequence ID" value="NZ_JAGRYT010000022.1"/>
</dbReference>
<dbReference type="Proteomes" id="UP000686327">
    <property type="component" value="Unassembled WGS sequence"/>
</dbReference>
<organism evidence="1 2">
    <name type="scientific">Cedecea davisae</name>
    <dbReference type="NCBI Taxonomy" id="158484"/>
    <lineage>
        <taxon>Bacteria</taxon>
        <taxon>Pseudomonadati</taxon>
        <taxon>Pseudomonadota</taxon>
        <taxon>Gammaproteobacteria</taxon>
        <taxon>Enterobacterales</taxon>
        <taxon>Enterobacteriaceae</taxon>
        <taxon>Cedecea</taxon>
    </lineage>
</organism>